<organism evidence="1 2">
    <name type="scientific">Gossypium mustelinum</name>
    <name type="common">Cotton</name>
    <name type="synonym">Gossypium caicoense</name>
    <dbReference type="NCBI Taxonomy" id="34275"/>
    <lineage>
        <taxon>Eukaryota</taxon>
        <taxon>Viridiplantae</taxon>
        <taxon>Streptophyta</taxon>
        <taxon>Embryophyta</taxon>
        <taxon>Tracheophyta</taxon>
        <taxon>Spermatophyta</taxon>
        <taxon>Magnoliopsida</taxon>
        <taxon>eudicotyledons</taxon>
        <taxon>Gunneridae</taxon>
        <taxon>Pentapetalae</taxon>
        <taxon>rosids</taxon>
        <taxon>malvids</taxon>
        <taxon>Malvales</taxon>
        <taxon>Malvaceae</taxon>
        <taxon>Malvoideae</taxon>
        <taxon>Gossypium</taxon>
    </lineage>
</organism>
<accession>A0A5D2W0U7</accession>
<protein>
    <submittedName>
        <fullName evidence="1">Uncharacterized protein</fullName>
    </submittedName>
</protein>
<keyword evidence="2" id="KW-1185">Reference proteome</keyword>
<name>A0A5D2W0U7_GOSMU</name>
<sequence>MNKIPYPDLPVDLRDKTITLVARLILLLIHAQHSMLRQSSSEIYDLRRKLGNSSFLGAWPDSIAGRWG</sequence>
<dbReference type="EMBL" id="CM017650">
    <property type="protein sequence ID" value="TYI95464.1"/>
    <property type="molecule type" value="Genomic_DNA"/>
</dbReference>
<evidence type="ECO:0000313" key="2">
    <source>
        <dbReference type="Proteomes" id="UP000323597"/>
    </source>
</evidence>
<proteinExistence type="predicted"/>
<reference evidence="1 2" key="1">
    <citation type="submission" date="2019-07" db="EMBL/GenBank/DDBJ databases">
        <title>WGS assembly of Gossypium mustelinum.</title>
        <authorList>
            <person name="Chen Z.J."/>
            <person name="Sreedasyam A."/>
            <person name="Ando A."/>
            <person name="Song Q."/>
            <person name="De L."/>
            <person name="Hulse-Kemp A."/>
            <person name="Ding M."/>
            <person name="Ye W."/>
            <person name="Kirkbride R."/>
            <person name="Jenkins J."/>
            <person name="Plott C."/>
            <person name="Lovell J."/>
            <person name="Lin Y.-M."/>
            <person name="Vaughn R."/>
            <person name="Liu B."/>
            <person name="Li W."/>
            <person name="Simpson S."/>
            <person name="Scheffler B."/>
            <person name="Saski C."/>
            <person name="Grover C."/>
            <person name="Hu G."/>
            <person name="Conover J."/>
            <person name="Carlson J."/>
            <person name="Shu S."/>
            <person name="Boston L."/>
            <person name="Williams M."/>
            <person name="Peterson D."/>
            <person name="Mcgee K."/>
            <person name="Jones D."/>
            <person name="Wendel J."/>
            <person name="Stelly D."/>
            <person name="Grimwood J."/>
            <person name="Schmutz J."/>
        </authorList>
    </citation>
    <scope>NUCLEOTIDE SEQUENCE [LARGE SCALE GENOMIC DNA]</scope>
    <source>
        <strain evidence="1">1408120.09</strain>
    </source>
</reference>
<dbReference type="Proteomes" id="UP000323597">
    <property type="component" value="Chromosome D02"/>
</dbReference>
<dbReference type="AlphaFoldDB" id="A0A5D2W0U7"/>
<evidence type="ECO:0000313" key="1">
    <source>
        <dbReference type="EMBL" id="TYI95464.1"/>
    </source>
</evidence>
<gene>
    <name evidence="1" type="ORF">E1A91_D02G281900v1</name>
</gene>